<sequence>MISSLHCTHMLFLAHECPTRSSRVELAEKMVAATPQVGRGEQPRRPVKSWSSTTRLKEDSVCGNQATLSTTVPHPDYVPDKEELERRRLGEAQPQLVPKEVFVNKFRVAQAGTGRESLELSELAGGQVVMLRGYYY</sequence>
<reference evidence="2 3" key="1">
    <citation type="journal article" date="2020" name="Genome Biol. Evol.">
        <title>A new high-quality draft genome assembly of the Chinese cordyceps Ophiocordyceps sinensis.</title>
        <authorList>
            <person name="Shu R."/>
            <person name="Zhang J."/>
            <person name="Meng Q."/>
            <person name="Zhang H."/>
            <person name="Zhou G."/>
            <person name="Li M."/>
            <person name="Wu P."/>
            <person name="Zhao Y."/>
            <person name="Chen C."/>
            <person name="Qin Q."/>
        </authorList>
    </citation>
    <scope>NUCLEOTIDE SEQUENCE [LARGE SCALE GENOMIC DNA]</scope>
    <source>
        <strain evidence="2 3">IOZ07</strain>
    </source>
</reference>
<feature type="region of interest" description="Disordered" evidence="1">
    <location>
        <begin position="35"/>
        <end position="56"/>
    </location>
</feature>
<protein>
    <submittedName>
        <fullName evidence="2">Uncharacterized protein</fullName>
    </submittedName>
</protein>
<evidence type="ECO:0000313" key="3">
    <source>
        <dbReference type="Proteomes" id="UP000557566"/>
    </source>
</evidence>
<dbReference type="Proteomes" id="UP000557566">
    <property type="component" value="Unassembled WGS sequence"/>
</dbReference>
<dbReference type="OrthoDB" id="5279542at2759"/>
<comment type="caution">
    <text evidence="2">The sequence shown here is derived from an EMBL/GenBank/DDBJ whole genome shotgun (WGS) entry which is preliminary data.</text>
</comment>
<proteinExistence type="predicted"/>
<gene>
    <name evidence="2" type="ORF">G6O67_005064</name>
</gene>
<evidence type="ECO:0000313" key="2">
    <source>
        <dbReference type="EMBL" id="KAF4508722.1"/>
    </source>
</evidence>
<keyword evidence="3" id="KW-1185">Reference proteome</keyword>
<evidence type="ECO:0000256" key="1">
    <source>
        <dbReference type="SAM" id="MobiDB-lite"/>
    </source>
</evidence>
<dbReference type="EMBL" id="JAAVMX010000005">
    <property type="protein sequence ID" value="KAF4508722.1"/>
    <property type="molecule type" value="Genomic_DNA"/>
</dbReference>
<dbReference type="AlphaFoldDB" id="A0A8H4PQT2"/>
<name>A0A8H4PQT2_9HYPO</name>
<organism evidence="2 3">
    <name type="scientific">Ophiocordyceps sinensis</name>
    <dbReference type="NCBI Taxonomy" id="72228"/>
    <lineage>
        <taxon>Eukaryota</taxon>
        <taxon>Fungi</taxon>
        <taxon>Dikarya</taxon>
        <taxon>Ascomycota</taxon>
        <taxon>Pezizomycotina</taxon>
        <taxon>Sordariomycetes</taxon>
        <taxon>Hypocreomycetidae</taxon>
        <taxon>Hypocreales</taxon>
        <taxon>Ophiocordycipitaceae</taxon>
        <taxon>Ophiocordyceps</taxon>
    </lineage>
</organism>
<accession>A0A8H4PQT2</accession>